<dbReference type="GeneID" id="94846251"/>
<keyword evidence="4" id="KW-1185">Reference proteome</keyword>
<dbReference type="VEuPathDB" id="TrichDB:TRFO_37627"/>
<keyword evidence="1" id="KW-0812">Transmembrane</keyword>
<evidence type="ECO:0000256" key="1">
    <source>
        <dbReference type="SAM" id="Phobius"/>
    </source>
</evidence>
<evidence type="ECO:0000256" key="2">
    <source>
        <dbReference type="SAM" id="SignalP"/>
    </source>
</evidence>
<keyword evidence="1" id="KW-0472">Membrane</keyword>
<dbReference type="AlphaFoldDB" id="A0A1J4JC53"/>
<gene>
    <name evidence="3" type="ORF">TRFO_37627</name>
</gene>
<feature type="chain" id="PRO_5012046101" description="Polymorphic outer membrane protein" evidence="2">
    <location>
        <begin position="17"/>
        <end position="792"/>
    </location>
</feature>
<sequence length="792" mass="89267">MLFFFIARILSIIVENEQLPEFKPIPSADSNEIFTKSIYRVYKLIHAYSNETSFSKSHIEFHECNFDSFSLTGNHPGAPGSFGGVLSFFYSQALFKECLFTKNNAFVGAAIYFHHSDYYGWKNMYYKNYAYREGGAITMKSDNENFFYSYYEIYDQCSAEIVNGALEIDGVNEILIDSSHFYENSAGISGGALGVFSSNCMIFNCLFAYNTCGNSTSPSAGHFKSFRQSDVDKGGGAIHVFEEENTKSYIMSTDHCCFIGNQCLKTNEPGDENTPYHHGFDILLNGKIEYQSHSDQFGNYEYLSIYSKNANIVTYYTKFWNQNSQSDFFAESCAITEKYNNVTAIHQLPQTNEFEPPVLNVEQGDTESIDNEDFPVNTAPATKLPERTTRSQIPNPTDYLDHVENLTIPYRSMAPPATKTGEFTLSQDFSYSYVFTESQDFTISSEFSNSNMFSVSFAFTLSEIFSLSRHFTESEVFSKSTEFSLSDYFIPTNQFSYSNEFTSSNDFSLSGVFSMTDCFSKSGDFSMSGEFSISDQFLPTDIFSFSLVFNTTEQFSHSEEFSMTGEFSHTNDFSQSGNFTVSQEFTPSKIVTPTSSKTFLPTALFTQSNTFTPHPTRSYLDSHLTYSQVLSNSYSNSRSLSQSFVGITHSQTLVIEISFTETQIENIDKTNIEIEVSSYTHVTISSYVDFVIYIPIVTNVYSLMIFNKQDLLGNGKNTKLSDGVVIGLSCGSVIIVFVVAGIGVFVYRQSHGKIYSTNLSDSDIFTQSSNNEEEIVNQKVLQAEEDLEDNWL</sequence>
<comment type="caution">
    <text evidence="3">The sequence shown here is derived from an EMBL/GenBank/DDBJ whole genome shotgun (WGS) entry which is preliminary data.</text>
</comment>
<dbReference type="RefSeq" id="XP_068349378.1">
    <property type="nucleotide sequence ID" value="XM_068511547.1"/>
</dbReference>
<dbReference type="InterPro" id="IPR011050">
    <property type="entry name" value="Pectin_lyase_fold/virulence"/>
</dbReference>
<proteinExistence type="predicted"/>
<reference evidence="3" key="1">
    <citation type="submission" date="2016-10" db="EMBL/GenBank/DDBJ databases">
        <authorList>
            <person name="Benchimol M."/>
            <person name="Almeida L.G."/>
            <person name="Vasconcelos A.T."/>
            <person name="Perreira-Neves A."/>
            <person name="Rosa I.A."/>
            <person name="Tasca T."/>
            <person name="Bogo M.R."/>
            <person name="de Souza W."/>
        </authorList>
    </citation>
    <scope>NUCLEOTIDE SEQUENCE [LARGE SCALE GENOMIC DNA]</scope>
    <source>
        <strain evidence="3">K</strain>
    </source>
</reference>
<keyword evidence="1" id="KW-1133">Transmembrane helix</keyword>
<dbReference type="SUPFAM" id="SSF51126">
    <property type="entry name" value="Pectin lyase-like"/>
    <property type="match status" value="1"/>
</dbReference>
<dbReference type="Proteomes" id="UP000179807">
    <property type="component" value="Unassembled WGS sequence"/>
</dbReference>
<organism evidence="3 4">
    <name type="scientific">Tritrichomonas foetus</name>
    <dbReference type="NCBI Taxonomy" id="1144522"/>
    <lineage>
        <taxon>Eukaryota</taxon>
        <taxon>Metamonada</taxon>
        <taxon>Parabasalia</taxon>
        <taxon>Tritrichomonadida</taxon>
        <taxon>Tritrichomonadidae</taxon>
        <taxon>Tritrichomonas</taxon>
    </lineage>
</organism>
<keyword evidence="2" id="KW-0732">Signal</keyword>
<evidence type="ECO:0000313" key="4">
    <source>
        <dbReference type="Proteomes" id="UP000179807"/>
    </source>
</evidence>
<feature type="transmembrane region" description="Helical" evidence="1">
    <location>
        <begin position="724"/>
        <end position="747"/>
    </location>
</feature>
<accession>A0A1J4JC53</accession>
<name>A0A1J4JC53_9EUKA</name>
<evidence type="ECO:0008006" key="5">
    <source>
        <dbReference type="Google" id="ProtNLM"/>
    </source>
</evidence>
<evidence type="ECO:0000313" key="3">
    <source>
        <dbReference type="EMBL" id="OHS96241.1"/>
    </source>
</evidence>
<feature type="signal peptide" evidence="2">
    <location>
        <begin position="1"/>
        <end position="16"/>
    </location>
</feature>
<dbReference type="EMBL" id="MLAK01001190">
    <property type="protein sequence ID" value="OHS96241.1"/>
    <property type="molecule type" value="Genomic_DNA"/>
</dbReference>
<protein>
    <recommendedName>
        <fullName evidence="5">Polymorphic outer membrane protein</fullName>
    </recommendedName>
</protein>